<sequence>MACRDSDAGERRSGSIVLQDRDGAVRGYLRSELASFFSRRFDLCVGYEPKADGAAPKPRGLRRFVDVEMCLMIGAIGVPVLGYLAWQG</sequence>
<dbReference type="EMBL" id="JACIEV010000006">
    <property type="protein sequence ID" value="MBB4154445.1"/>
    <property type="molecule type" value="Genomic_DNA"/>
</dbReference>
<name>A0A840FMC4_9SPHN</name>
<keyword evidence="3" id="KW-1185">Reference proteome</keyword>
<keyword evidence="1" id="KW-1133">Transmembrane helix</keyword>
<evidence type="ECO:0000256" key="1">
    <source>
        <dbReference type="SAM" id="Phobius"/>
    </source>
</evidence>
<proteinExistence type="predicted"/>
<dbReference type="AlphaFoldDB" id="A0A840FMC4"/>
<dbReference type="RefSeq" id="WP_183984968.1">
    <property type="nucleotide sequence ID" value="NZ_JACIEV010000006.1"/>
</dbReference>
<feature type="transmembrane region" description="Helical" evidence="1">
    <location>
        <begin position="67"/>
        <end position="86"/>
    </location>
</feature>
<reference evidence="2 3" key="1">
    <citation type="submission" date="2020-08" db="EMBL/GenBank/DDBJ databases">
        <title>Genomic Encyclopedia of Type Strains, Phase IV (KMG-IV): sequencing the most valuable type-strain genomes for metagenomic binning, comparative biology and taxonomic classification.</title>
        <authorList>
            <person name="Goeker M."/>
        </authorList>
    </citation>
    <scope>NUCLEOTIDE SEQUENCE [LARGE SCALE GENOMIC DNA]</scope>
    <source>
        <strain evidence="2 3">YC6723</strain>
    </source>
</reference>
<keyword evidence="1" id="KW-0472">Membrane</keyword>
<organism evidence="2 3">
    <name type="scientific">Sphingomonas jinjuensis</name>
    <dbReference type="NCBI Taxonomy" id="535907"/>
    <lineage>
        <taxon>Bacteria</taxon>
        <taxon>Pseudomonadati</taxon>
        <taxon>Pseudomonadota</taxon>
        <taxon>Alphaproteobacteria</taxon>
        <taxon>Sphingomonadales</taxon>
        <taxon>Sphingomonadaceae</taxon>
        <taxon>Sphingomonas</taxon>
    </lineage>
</organism>
<accession>A0A840FMC4</accession>
<gene>
    <name evidence="2" type="ORF">GGQ80_002358</name>
</gene>
<keyword evidence="1" id="KW-0812">Transmembrane</keyword>
<dbReference type="Proteomes" id="UP000529795">
    <property type="component" value="Unassembled WGS sequence"/>
</dbReference>
<evidence type="ECO:0000313" key="2">
    <source>
        <dbReference type="EMBL" id="MBB4154445.1"/>
    </source>
</evidence>
<protein>
    <submittedName>
        <fullName evidence="2">Uncharacterized protein</fullName>
    </submittedName>
</protein>
<evidence type="ECO:0000313" key="3">
    <source>
        <dbReference type="Proteomes" id="UP000529795"/>
    </source>
</evidence>
<comment type="caution">
    <text evidence="2">The sequence shown here is derived from an EMBL/GenBank/DDBJ whole genome shotgun (WGS) entry which is preliminary data.</text>
</comment>